<dbReference type="InParanoid" id="A0A2K2CQ62"/>
<dbReference type="OrthoDB" id="10688155at2759"/>
<accession>A0A2K2CQ62</accession>
<protein>
    <submittedName>
        <fullName evidence="2 3">Uncharacterized protein</fullName>
    </submittedName>
</protein>
<evidence type="ECO:0000313" key="3">
    <source>
        <dbReference type="EnsemblPlants" id="PNT64161"/>
    </source>
</evidence>
<reference evidence="2" key="2">
    <citation type="submission" date="2017-06" db="EMBL/GenBank/DDBJ databases">
        <title>WGS assembly of Brachypodium distachyon.</title>
        <authorList>
            <consortium name="The International Brachypodium Initiative"/>
            <person name="Lucas S."/>
            <person name="Harmon-Smith M."/>
            <person name="Lail K."/>
            <person name="Tice H."/>
            <person name="Grimwood J."/>
            <person name="Bruce D."/>
            <person name="Barry K."/>
            <person name="Shu S."/>
            <person name="Lindquist E."/>
            <person name="Wang M."/>
            <person name="Pitluck S."/>
            <person name="Vogel J.P."/>
            <person name="Garvin D.F."/>
            <person name="Mockler T.C."/>
            <person name="Schmutz J."/>
            <person name="Rokhsar D."/>
            <person name="Bevan M.W."/>
        </authorList>
    </citation>
    <scope>NUCLEOTIDE SEQUENCE</scope>
    <source>
        <strain evidence="2">Bd21</strain>
    </source>
</reference>
<evidence type="ECO:0000256" key="1">
    <source>
        <dbReference type="SAM" id="MobiDB-lite"/>
    </source>
</evidence>
<reference evidence="3" key="3">
    <citation type="submission" date="2018-08" db="UniProtKB">
        <authorList>
            <consortium name="EnsemblPlants"/>
        </authorList>
    </citation>
    <scope>IDENTIFICATION</scope>
    <source>
        <strain evidence="3">cv. Bd21</strain>
    </source>
</reference>
<evidence type="ECO:0000313" key="2">
    <source>
        <dbReference type="EMBL" id="PNT64161.1"/>
    </source>
</evidence>
<proteinExistence type="predicted"/>
<dbReference type="Gramene" id="PNT64161">
    <property type="protein sequence ID" value="PNT64161"/>
    <property type="gene ID" value="BRADI_4g25188v3"/>
</dbReference>
<dbReference type="EnsemblPlants" id="PNT64161">
    <property type="protein sequence ID" value="PNT64161"/>
    <property type="gene ID" value="BRADI_4g25188v3"/>
</dbReference>
<dbReference type="PANTHER" id="PTHR34146:SF8">
    <property type="entry name" value="RNASE H TYPE-1 DOMAIN-CONTAINING PROTEIN"/>
    <property type="match status" value="1"/>
</dbReference>
<feature type="compositionally biased region" description="Gly residues" evidence="1">
    <location>
        <begin position="149"/>
        <end position="160"/>
    </location>
</feature>
<dbReference type="EMBL" id="CM000883">
    <property type="protein sequence ID" value="PNT64161.1"/>
    <property type="molecule type" value="Genomic_DNA"/>
</dbReference>
<dbReference type="AlphaFoldDB" id="A0A2K2CQ62"/>
<evidence type="ECO:0000313" key="4">
    <source>
        <dbReference type="Proteomes" id="UP000008810"/>
    </source>
</evidence>
<reference evidence="2 3" key="1">
    <citation type="journal article" date="2010" name="Nature">
        <title>Genome sequencing and analysis of the model grass Brachypodium distachyon.</title>
        <authorList>
            <consortium name="International Brachypodium Initiative"/>
        </authorList>
    </citation>
    <scope>NUCLEOTIDE SEQUENCE [LARGE SCALE GENOMIC DNA]</scope>
    <source>
        <strain evidence="2 3">Bd21</strain>
    </source>
</reference>
<organism evidence="2">
    <name type="scientific">Brachypodium distachyon</name>
    <name type="common">Purple false brome</name>
    <name type="synonym">Trachynia distachya</name>
    <dbReference type="NCBI Taxonomy" id="15368"/>
    <lineage>
        <taxon>Eukaryota</taxon>
        <taxon>Viridiplantae</taxon>
        <taxon>Streptophyta</taxon>
        <taxon>Embryophyta</taxon>
        <taxon>Tracheophyta</taxon>
        <taxon>Spermatophyta</taxon>
        <taxon>Magnoliopsida</taxon>
        <taxon>Liliopsida</taxon>
        <taxon>Poales</taxon>
        <taxon>Poaceae</taxon>
        <taxon>BOP clade</taxon>
        <taxon>Pooideae</taxon>
        <taxon>Stipodae</taxon>
        <taxon>Brachypodieae</taxon>
        <taxon>Brachypodium</taxon>
    </lineage>
</organism>
<gene>
    <name evidence="2" type="ORF">BRADI_4g25188v3</name>
</gene>
<dbReference type="PANTHER" id="PTHR34146">
    <property type="entry name" value="POLYNUCLEOTIDYL TRANSFERASE, RIBONUCLEASE H-LIKE SUPERFAMILY PROTEIN-RELATED"/>
    <property type="match status" value="1"/>
</dbReference>
<name>A0A2K2CQ62_BRADI</name>
<feature type="region of interest" description="Disordered" evidence="1">
    <location>
        <begin position="118"/>
        <end position="160"/>
    </location>
</feature>
<dbReference type="ExpressionAtlas" id="A0A2K2CQ62">
    <property type="expression patterns" value="baseline"/>
</dbReference>
<sequence>MQAEALGALLAANILSHLQQQDAKQISDNQGLVLACQNRDIEGCPGHWSIKPQLLQIIETHSSLNALFTTRDNNTLALRYHFALLPRRIPASPLSRPPLKPPTSRRFPTATLLLKPWPSRASMEEDSSGRGPSVDGEVSTSAAAPALPGGSGSSGGGGGLLRERDVVREVFDLLVAEGYVTEVPSSGPQPHRRFLADARLGLLRARIKKLENMSIHQMISTQEIDTRAPPSYAHDSRLEEQNVDATTNFDLLEERNGTDDAFSTRSNTLYRQIREVLSCIFDEPSRLRQGTSEKKKVNVGLTQDCPGKEIVESEPSNENIQVAEKNLMEKLNKVLIDCVFFALPQVLIFYPRYEVKPKVDSETKSVQ</sequence>
<keyword evidence="4" id="KW-1185">Reference proteome</keyword>
<dbReference type="Proteomes" id="UP000008810">
    <property type="component" value="Chromosome 4"/>
</dbReference>